<protein>
    <recommendedName>
        <fullName evidence="2">PDZ domain-containing protein</fullName>
    </recommendedName>
</protein>
<dbReference type="InterPro" id="IPR036034">
    <property type="entry name" value="PDZ_sf"/>
</dbReference>
<dbReference type="PANTHER" id="PTHR47389">
    <property type="entry name" value="OS09G0436400 PROTEIN"/>
    <property type="match status" value="1"/>
</dbReference>
<evidence type="ECO:0000313" key="3">
    <source>
        <dbReference type="EMBL" id="TKW09495.1"/>
    </source>
</evidence>
<organism evidence="3 4">
    <name type="scientific">Setaria viridis</name>
    <name type="common">Green bristlegrass</name>
    <name type="synonym">Setaria italica subsp. viridis</name>
    <dbReference type="NCBI Taxonomy" id="4556"/>
    <lineage>
        <taxon>Eukaryota</taxon>
        <taxon>Viridiplantae</taxon>
        <taxon>Streptophyta</taxon>
        <taxon>Embryophyta</taxon>
        <taxon>Tracheophyta</taxon>
        <taxon>Spermatophyta</taxon>
        <taxon>Magnoliopsida</taxon>
        <taxon>Liliopsida</taxon>
        <taxon>Poales</taxon>
        <taxon>Poaceae</taxon>
        <taxon>PACMAD clade</taxon>
        <taxon>Panicoideae</taxon>
        <taxon>Panicodae</taxon>
        <taxon>Paniceae</taxon>
        <taxon>Cenchrinae</taxon>
        <taxon>Setaria</taxon>
    </lineage>
</organism>
<dbReference type="SUPFAM" id="SSF50156">
    <property type="entry name" value="PDZ domain-like"/>
    <property type="match status" value="1"/>
</dbReference>
<dbReference type="Gramene" id="TKW09495">
    <property type="protein sequence ID" value="TKW09495"/>
    <property type="gene ID" value="SEVIR_6G105400v2"/>
</dbReference>
<dbReference type="OMA" id="WVDWVEE"/>
<feature type="region of interest" description="Disordered" evidence="1">
    <location>
        <begin position="1"/>
        <end position="41"/>
    </location>
</feature>
<dbReference type="Gene3D" id="2.30.42.10">
    <property type="match status" value="1"/>
</dbReference>
<evidence type="ECO:0000259" key="2">
    <source>
        <dbReference type="Pfam" id="PF00595"/>
    </source>
</evidence>
<dbReference type="PANTHER" id="PTHR47389:SF5">
    <property type="entry name" value="OS09G0436700 PROTEIN"/>
    <property type="match status" value="1"/>
</dbReference>
<dbReference type="SUPFAM" id="SSF50494">
    <property type="entry name" value="Trypsin-like serine proteases"/>
    <property type="match status" value="1"/>
</dbReference>
<dbReference type="Pfam" id="PF13365">
    <property type="entry name" value="Trypsin_2"/>
    <property type="match status" value="1"/>
</dbReference>
<dbReference type="InterPro" id="IPR001478">
    <property type="entry name" value="PDZ"/>
</dbReference>
<feature type="compositionally biased region" description="Low complexity" evidence="1">
    <location>
        <begin position="18"/>
        <end position="27"/>
    </location>
</feature>
<feature type="domain" description="PDZ" evidence="2">
    <location>
        <begin position="270"/>
        <end position="325"/>
    </location>
</feature>
<feature type="region of interest" description="Disordered" evidence="1">
    <location>
        <begin position="383"/>
        <end position="407"/>
    </location>
</feature>
<dbReference type="Proteomes" id="UP000298652">
    <property type="component" value="Chromosome 6"/>
</dbReference>
<accession>A0A4U6U550</accession>
<dbReference type="Pfam" id="PF00595">
    <property type="entry name" value="PDZ"/>
    <property type="match status" value="1"/>
</dbReference>
<name>A0A4U6U550_SETVI</name>
<dbReference type="EMBL" id="CM016557">
    <property type="protein sequence ID" value="TKW09495.1"/>
    <property type="molecule type" value="Genomic_DNA"/>
</dbReference>
<evidence type="ECO:0000313" key="4">
    <source>
        <dbReference type="Proteomes" id="UP000298652"/>
    </source>
</evidence>
<sequence>MKRNRTKRRYIGDEEEAPAVAASASAAMEEEEVTSPPVAASKDRASLAFSSPLRTPRTTSSSLVYPKAPNVHESAEKIVLGAAKFVLGLSSYINGMLLKQCSGFLIDWSENSEQEYAPDAEVRVHLDDDVAQKGQLMYYHKHYGFALIGVHMDQPDLLASFSSEEVRLAQDVFVLGRDEKTYLRISNGRVNYAGPSLYARYHYMYIKGGESHGCCTGGPVVDFNGVVMGMENRNGLIPCSILNKCLHLWRRLGCIPRLRLGLKLSAIKFLGICPQVEKIYRMSNIVDTGLIVEEVSAGSIAEKHGVRKGDIVKSLNGRCVDTTAALEHMLLSICVDHFDKGHGLDSSMDVTVGMFFTGGGVHGTIKFTAIASNGVEIFAKGTDTVSDNEDHNPTSMSPDEANEDDIW</sequence>
<gene>
    <name evidence="3" type="ORF">SEVIR_6G105400v2</name>
</gene>
<keyword evidence="4" id="KW-1185">Reference proteome</keyword>
<reference evidence="3" key="1">
    <citation type="submission" date="2019-03" db="EMBL/GenBank/DDBJ databases">
        <title>WGS assembly of Setaria viridis.</title>
        <authorList>
            <person name="Huang P."/>
            <person name="Jenkins J."/>
            <person name="Grimwood J."/>
            <person name="Barry K."/>
            <person name="Healey A."/>
            <person name="Mamidi S."/>
            <person name="Sreedasyam A."/>
            <person name="Shu S."/>
            <person name="Feldman M."/>
            <person name="Wu J."/>
            <person name="Yu Y."/>
            <person name="Chen C."/>
            <person name="Johnson J."/>
            <person name="Rokhsar D."/>
            <person name="Baxter I."/>
            <person name="Schmutz J."/>
            <person name="Brutnell T."/>
            <person name="Kellogg E."/>
        </authorList>
    </citation>
    <scope>NUCLEOTIDE SEQUENCE [LARGE SCALE GENOMIC DNA]</scope>
</reference>
<dbReference type="InterPro" id="IPR009003">
    <property type="entry name" value="Peptidase_S1_PA"/>
</dbReference>
<dbReference type="AlphaFoldDB" id="A0A4U6U550"/>
<evidence type="ECO:0000256" key="1">
    <source>
        <dbReference type="SAM" id="MobiDB-lite"/>
    </source>
</evidence>
<proteinExistence type="predicted"/>